<dbReference type="AlphaFoldDB" id="A0A316H1I6"/>
<dbReference type="Proteomes" id="UP000245678">
    <property type="component" value="Unassembled WGS sequence"/>
</dbReference>
<dbReference type="Pfam" id="PF01527">
    <property type="entry name" value="HTH_Tnp_1"/>
    <property type="match status" value="1"/>
</dbReference>
<dbReference type="RefSeq" id="WP_109609487.1">
    <property type="nucleotide sequence ID" value="NZ_QGHA01000010.1"/>
</dbReference>
<keyword evidence="2" id="KW-1185">Reference proteome</keyword>
<evidence type="ECO:0000313" key="2">
    <source>
        <dbReference type="Proteomes" id="UP000245678"/>
    </source>
</evidence>
<dbReference type="SUPFAM" id="SSF46689">
    <property type="entry name" value="Homeodomain-like"/>
    <property type="match status" value="1"/>
</dbReference>
<organism evidence="1 2">
    <name type="scientific">Mucilaginibacter oryzae</name>
    <dbReference type="NCBI Taxonomy" id="468058"/>
    <lineage>
        <taxon>Bacteria</taxon>
        <taxon>Pseudomonadati</taxon>
        <taxon>Bacteroidota</taxon>
        <taxon>Sphingobacteriia</taxon>
        <taxon>Sphingobacteriales</taxon>
        <taxon>Sphingobacteriaceae</taxon>
        <taxon>Mucilaginibacter</taxon>
    </lineage>
</organism>
<comment type="caution">
    <text evidence="1">The sequence shown here is derived from an EMBL/GenBank/DDBJ whole genome shotgun (WGS) entry which is preliminary data.</text>
</comment>
<dbReference type="InterPro" id="IPR009057">
    <property type="entry name" value="Homeodomain-like_sf"/>
</dbReference>
<dbReference type="InterPro" id="IPR002514">
    <property type="entry name" value="Transposase_8"/>
</dbReference>
<protein>
    <recommendedName>
        <fullName evidence="3">Transposase</fullName>
    </recommendedName>
</protein>
<dbReference type="InterPro" id="IPR036388">
    <property type="entry name" value="WH-like_DNA-bd_sf"/>
</dbReference>
<dbReference type="EMBL" id="QGHA01000010">
    <property type="protein sequence ID" value="PWK73707.1"/>
    <property type="molecule type" value="Genomic_DNA"/>
</dbReference>
<proteinExistence type="predicted"/>
<dbReference type="GO" id="GO:0003677">
    <property type="term" value="F:DNA binding"/>
    <property type="evidence" value="ECO:0007669"/>
    <property type="project" value="InterPro"/>
</dbReference>
<dbReference type="GO" id="GO:0006313">
    <property type="term" value="P:DNA transposition"/>
    <property type="evidence" value="ECO:0007669"/>
    <property type="project" value="InterPro"/>
</dbReference>
<dbReference type="Gene3D" id="1.10.10.10">
    <property type="entry name" value="Winged helix-like DNA-binding domain superfamily/Winged helix DNA-binding domain"/>
    <property type="match status" value="1"/>
</dbReference>
<sequence length="129" mass="14546">MTKCKVKVIRYSISFKQKVVKEIEEEGLSLAEASRRYGIRGAETVSRWLGTLGKQHLQNKVIRVETKTEKDRLLELDQEVKKLKLALADAYLARDCAEEVVKQAGKLYGADLKKKFGGQAFVRSGQSTD</sequence>
<evidence type="ECO:0000313" key="1">
    <source>
        <dbReference type="EMBL" id="PWK73707.1"/>
    </source>
</evidence>
<reference evidence="1 2" key="1">
    <citation type="submission" date="2018-05" db="EMBL/GenBank/DDBJ databases">
        <title>Genomic Encyclopedia of Archaeal and Bacterial Type Strains, Phase II (KMG-II): from individual species to whole genera.</title>
        <authorList>
            <person name="Goeker M."/>
        </authorList>
    </citation>
    <scope>NUCLEOTIDE SEQUENCE [LARGE SCALE GENOMIC DNA]</scope>
    <source>
        <strain evidence="1 2">DSM 19975</strain>
    </source>
</reference>
<accession>A0A316H1I6</accession>
<evidence type="ECO:0008006" key="3">
    <source>
        <dbReference type="Google" id="ProtNLM"/>
    </source>
</evidence>
<dbReference type="GO" id="GO:0004803">
    <property type="term" value="F:transposase activity"/>
    <property type="evidence" value="ECO:0007669"/>
    <property type="project" value="InterPro"/>
</dbReference>
<gene>
    <name evidence="1" type="ORF">LX99_04092</name>
</gene>
<name>A0A316H1I6_9SPHI</name>